<feature type="region of interest" description="Disordered" evidence="1">
    <location>
        <begin position="210"/>
        <end position="348"/>
    </location>
</feature>
<dbReference type="Proteomes" id="UP000772434">
    <property type="component" value="Unassembled WGS sequence"/>
</dbReference>
<reference evidence="2" key="1">
    <citation type="submission" date="2020-11" db="EMBL/GenBank/DDBJ databases">
        <authorList>
            <consortium name="DOE Joint Genome Institute"/>
            <person name="Ahrendt S."/>
            <person name="Riley R."/>
            <person name="Andreopoulos W."/>
            <person name="Labutti K."/>
            <person name="Pangilinan J."/>
            <person name="Ruiz-Duenas F.J."/>
            <person name="Barrasa J.M."/>
            <person name="Sanchez-Garcia M."/>
            <person name="Camarero S."/>
            <person name="Miyauchi S."/>
            <person name="Serrano A."/>
            <person name="Linde D."/>
            <person name="Babiker R."/>
            <person name="Drula E."/>
            <person name="Ayuso-Fernandez I."/>
            <person name="Pacheco R."/>
            <person name="Padilla G."/>
            <person name="Ferreira P."/>
            <person name="Barriuso J."/>
            <person name="Kellner H."/>
            <person name="Castanera R."/>
            <person name="Alfaro M."/>
            <person name="Ramirez L."/>
            <person name="Pisabarro A.G."/>
            <person name="Kuo A."/>
            <person name="Tritt A."/>
            <person name="Lipzen A."/>
            <person name="He G."/>
            <person name="Yan M."/>
            <person name="Ng V."/>
            <person name="Cullen D."/>
            <person name="Martin F."/>
            <person name="Rosso M.-N."/>
            <person name="Henrissat B."/>
            <person name="Hibbett D."/>
            <person name="Martinez A.T."/>
            <person name="Grigoriev I.V."/>
        </authorList>
    </citation>
    <scope>NUCLEOTIDE SEQUENCE</scope>
    <source>
        <strain evidence="2">AH 40177</strain>
    </source>
</reference>
<evidence type="ECO:0000313" key="2">
    <source>
        <dbReference type="EMBL" id="KAF9061462.1"/>
    </source>
</evidence>
<dbReference type="OrthoDB" id="3358956at2759"/>
<comment type="caution">
    <text evidence="2">The sequence shown here is derived from an EMBL/GenBank/DDBJ whole genome shotgun (WGS) entry which is preliminary data.</text>
</comment>
<proteinExistence type="predicted"/>
<name>A0A9P5PE20_9AGAR</name>
<gene>
    <name evidence="2" type="ORF">BDP27DRAFT_1428984</name>
</gene>
<feature type="compositionally biased region" description="Basic and acidic residues" evidence="1">
    <location>
        <begin position="229"/>
        <end position="240"/>
    </location>
</feature>
<sequence length="394" mass="43748">MSQHDHLLQQLCGTDAETFKRAQDLIYTVNAKTSQGSGHSLRYPTGLPAACALIASEQLKNTTVELESARANACLKKPEFTKCLDDVRAALADVASSSPSNQRQTRSGNSNKASYQSLVEKYRTPYGGMFLSWCVKAELRYFELGKGINIARENPKIKYGIFNWVCKILKVDTAAFIRDIGPGYDNARNSVATTMDTYCKSIRDAIKAESKQPVDATRISPRKTTAKRALRELPSKDSPKKPKLSPAPQDDEAIAAGPSTQVSAMPTPSPRKSPTKVTIREPDMRQKTAALDSDVEMTGVETPRRARAPEHSTSAFISSSPTRPSTRQSTRREPTPQLPPSPVVDTEDMDVDDFVDHEYNPLPPRRFRPVFLDLHQWNAPDPYFSINKHTRIKG</sequence>
<feature type="compositionally biased region" description="Polar residues" evidence="1">
    <location>
        <begin position="99"/>
        <end position="114"/>
    </location>
</feature>
<feature type="compositionally biased region" description="Polar residues" evidence="1">
    <location>
        <begin position="258"/>
        <end position="276"/>
    </location>
</feature>
<dbReference type="EMBL" id="JADNRY010000202">
    <property type="protein sequence ID" value="KAF9061462.1"/>
    <property type="molecule type" value="Genomic_DNA"/>
</dbReference>
<evidence type="ECO:0000313" key="3">
    <source>
        <dbReference type="Proteomes" id="UP000772434"/>
    </source>
</evidence>
<dbReference type="AlphaFoldDB" id="A0A9P5PE20"/>
<feature type="compositionally biased region" description="Low complexity" evidence="1">
    <location>
        <begin position="318"/>
        <end position="328"/>
    </location>
</feature>
<accession>A0A9P5PE20</accession>
<keyword evidence="3" id="KW-1185">Reference proteome</keyword>
<organism evidence="2 3">
    <name type="scientific">Rhodocollybia butyracea</name>
    <dbReference type="NCBI Taxonomy" id="206335"/>
    <lineage>
        <taxon>Eukaryota</taxon>
        <taxon>Fungi</taxon>
        <taxon>Dikarya</taxon>
        <taxon>Basidiomycota</taxon>
        <taxon>Agaricomycotina</taxon>
        <taxon>Agaricomycetes</taxon>
        <taxon>Agaricomycetidae</taxon>
        <taxon>Agaricales</taxon>
        <taxon>Marasmiineae</taxon>
        <taxon>Omphalotaceae</taxon>
        <taxon>Rhodocollybia</taxon>
    </lineage>
</organism>
<feature type="region of interest" description="Disordered" evidence="1">
    <location>
        <begin position="95"/>
        <end position="114"/>
    </location>
</feature>
<evidence type="ECO:0000256" key="1">
    <source>
        <dbReference type="SAM" id="MobiDB-lite"/>
    </source>
</evidence>
<protein>
    <submittedName>
        <fullName evidence="2">Uncharacterized protein</fullName>
    </submittedName>
</protein>